<dbReference type="InterPro" id="IPR036873">
    <property type="entry name" value="Rhodanese-like_dom_sf"/>
</dbReference>
<dbReference type="SMART" id="SM00450">
    <property type="entry name" value="RHOD"/>
    <property type="match status" value="1"/>
</dbReference>
<dbReference type="SUPFAM" id="SSF52821">
    <property type="entry name" value="Rhodanese/Cell cycle control phosphatase"/>
    <property type="match status" value="2"/>
</dbReference>
<keyword evidence="4" id="KW-1185">Reference proteome</keyword>
<dbReference type="InterPro" id="IPR051126">
    <property type="entry name" value="Thiosulfate_sulfurtransferase"/>
</dbReference>
<evidence type="ECO:0000259" key="2">
    <source>
        <dbReference type="PROSITE" id="PS50206"/>
    </source>
</evidence>
<name>A0A084B6M7_STACB</name>
<feature type="domain" description="Rhodanese" evidence="2">
    <location>
        <begin position="106"/>
        <end position="215"/>
    </location>
</feature>
<reference evidence="3 4" key="1">
    <citation type="journal article" date="2014" name="BMC Genomics">
        <title>Comparative genome sequencing reveals chemotype-specific gene clusters in the toxigenic black mold Stachybotrys.</title>
        <authorList>
            <person name="Semeiks J."/>
            <person name="Borek D."/>
            <person name="Otwinowski Z."/>
            <person name="Grishin N.V."/>
        </authorList>
    </citation>
    <scope>NUCLEOTIDE SEQUENCE [LARGE SCALE GENOMIC DNA]</scope>
    <source>
        <strain evidence="4">CBS 109288 / IBT 7711</strain>
    </source>
</reference>
<feature type="domain" description="Rhodanese" evidence="2">
    <location>
        <begin position="2"/>
        <end position="74"/>
    </location>
</feature>
<proteinExistence type="predicted"/>
<dbReference type="OrthoDB" id="566238at2759"/>
<organism evidence="3 4">
    <name type="scientific">Stachybotrys chartarum (strain CBS 109288 / IBT 7711)</name>
    <name type="common">Toxic black mold</name>
    <name type="synonym">Stilbospora chartarum</name>
    <dbReference type="NCBI Taxonomy" id="1280523"/>
    <lineage>
        <taxon>Eukaryota</taxon>
        <taxon>Fungi</taxon>
        <taxon>Dikarya</taxon>
        <taxon>Ascomycota</taxon>
        <taxon>Pezizomycotina</taxon>
        <taxon>Sordariomycetes</taxon>
        <taxon>Hypocreomycetidae</taxon>
        <taxon>Hypocreales</taxon>
        <taxon>Stachybotryaceae</taxon>
        <taxon>Stachybotrys</taxon>
    </lineage>
</organism>
<protein>
    <recommendedName>
        <fullName evidence="2">Rhodanese domain-containing protein</fullName>
    </recommendedName>
</protein>
<dbReference type="Proteomes" id="UP000028045">
    <property type="component" value="Unassembled WGS sequence"/>
</dbReference>
<dbReference type="PANTHER" id="PTHR43855:SF1">
    <property type="entry name" value="THIOSULFATE SULFURTRANSFERASE"/>
    <property type="match status" value="1"/>
</dbReference>
<dbReference type="PANTHER" id="PTHR43855">
    <property type="entry name" value="THIOSULFATE SULFURTRANSFERASE"/>
    <property type="match status" value="1"/>
</dbReference>
<evidence type="ECO:0000313" key="4">
    <source>
        <dbReference type="Proteomes" id="UP000028045"/>
    </source>
</evidence>
<sequence>MPPEDELFLDLGANGFTTKKNIVIITSTAELPVGVVRATRAAATLQYAGHDITKVGILDGGFEAWDRIGGPTDALPVIPTPAKYYGSVDESFIVDRHYVNSSLNRLEDGIVLVDARPRSAYTDGHIESALSIPLGSILEADGTFRPAADLLALFESTVGSAPVSATNGEVIVYCWIGLMATGWHYTLTNILRFGNVKLYDGSVEDWVKEYPLVTG</sequence>
<evidence type="ECO:0000256" key="1">
    <source>
        <dbReference type="ARBA" id="ARBA00022737"/>
    </source>
</evidence>
<dbReference type="Pfam" id="PF00581">
    <property type="entry name" value="Rhodanese"/>
    <property type="match status" value="1"/>
</dbReference>
<accession>A0A084B6M7</accession>
<dbReference type="HOGENOM" id="CLU_031618_1_2_1"/>
<evidence type="ECO:0000313" key="3">
    <source>
        <dbReference type="EMBL" id="KEY73206.1"/>
    </source>
</evidence>
<keyword evidence="1" id="KW-0677">Repeat</keyword>
<dbReference type="EMBL" id="KL647898">
    <property type="protein sequence ID" value="KEY73206.1"/>
    <property type="molecule type" value="Genomic_DNA"/>
</dbReference>
<dbReference type="Gene3D" id="3.40.250.10">
    <property type="entry name" value="Rhodanese-like domain"/>
    <property type="match status" value="2"/>
</dbReference>
<dbReference type="InterPro" id="IPR001763">
    <property type="entry name" value="Rhodanese-like_dom"/>
</dbReference>
<gene>
    <name evidence="3" type="ORF">S7711_10812</name>
</gene>
<dbReference type="AlphaFoldDB" id="A0A084B6M7"/>
<dbReference type="PROSITE" id="PS50206">
    <property type="entry name" value="RHODANESE_3"/>
    <property type="match status" value="2"/>
</dbReference>